<feature type="domain" description="NqrA N-terminal barrel-sandwich hybrid" evidence="9">
    <location>
        <begin position="13"/>
        <end position="105"/>
    </location>
</feature>
<evidence type="ECO:0000256" key="5">
    <source>
        <dbReference type="ARBA" id="ARBA00023065"/>
    </source>
</evidence>
<dbReference type="EC" id="7.2.1.1" evidence="8"/>
<keyword evidence="6 8" id="KW-0830">Ubiquinone</keyword>
<name>B8CPN9_SHEPW</name>
<dbReference type="HAMAP" id="MF_00425">
    <property type="entry name" value="NqrA"/>
    <property type="match status" value="1"/>
</dbReference>
<dbReference type="AlphaFoldDB" id="B8CPN9"/>
<dbReference type="Pfam" id="PF05896">
    <property type="entry name" value="NQRA_N"/>
    <property type="match status" value="1"/>
</dbReference>
<dbReference type="eggNOG" id="COG1726">
    <property type="taxonomic scope" value="Bacteria"/>
</dbReference>
<comment type="subunit">
    <text evidence="8">Composed of six subunits; NqrA, NqrB, NqrC, NqrD, NqrE and NqrF.</text>
</comment>
<dbReference type="EMBL" id="CP000472">
    <property type="protein sequence ID" value="ACJ29615.1"/>
    <property type="molecule type" value="Genomic_DNA"/>
</dbReference>
<keyword evidence="2 8" id="KW-1278">Translocase</keyword>
<evidence type="ECO:0000256" key="2">
    <source>
        <dbReference type="ARBA" id="ARBA00022967"/>
    </source>
</evidence>
<dbReference type="Proteomes" id="UP000000753">
    <property type="component" value="Chromosome"/>
</dbReference>
<evidence type="ECO:0000259" key="11">
    <source>
        <dbReference type="Pfam" id="PF24836"/>
    </source>
</evidence>
<proteinExistence type="inferred from homology"/>
<evidence type="ECO:0000256" key="1">
    <source>
        <dbReference type="ARBA" id="ARBA00022448"/>
    </source>
</evidence>
<evidence type="ECO:0000256" key="3">
    <source>
        <dbReference type="ARBA" id="ARBA00023027"/>
    </source>
</evidence>
<dbReference type="GO" id="GO:0006814">
    <property type="term" value="P:sodium ion transport"/>
    <property type="evidence" value="ECO:0007669"/>
    <property type="project" value="UniProtKB-UniRule"/>
</dbReference>
<evidence type="ECO:0000256" key="4">
    <source>
        <dbReference type="ARBA" id="ARBA00023053"/>
    </source>
</evidence>
<dbReference type="InterPro" id="IPR022615">
    <property type="entry name" value="NqrA_C_domain"/>
</dbReference>
<dbReference type="PANTHER" id="PTHR37839">
    <property type="entry name" value="NA(+)-TRANSLOCATING NADH-QUINONE REDUCTASE SUBUNIT A"/>
    <property type="match status" value="1"/>
</dbReference>
<dbReference type="Pfam" id="PF24836">
    <property type="entry name" value="NQRA_2nd"/>
    <property type="match status" value="1"/>
</dbReference>
<dbReference type="Pfam" id="PF11973">
    <property type="entry name" value="NQRA_SLBB"/>
    <property type="match status" value="1"/>
</dbReference>
<dbReference type="HOGENOM" id="CLU_046656_0_0_6"/>
<evidence type="ECO:0000256" key="7">
    <source>
        <dbReference type="ARBA" id="ARBA00023201"/>
    </source>
</evidence>
<reference evidence="12 13" key="1">
    <citation type="journal article" date="2008" name="PLoS ONE">
        <title>Environmental adaptation: genomic analysis of the piezotolerant and psychrotolerant deep-sea iron reducing bacterium Shewanella piezotolerans WP3.</title>
        <authorList>
            <person name="Wang F."/>
            <person name="Wang J."/>
            <person name="Jian H."/>
            <person name="Zhang B."/>
            <person name="Li S."/>
            <person name="Wang F."/>
            <person name="Zeng X."/>
            <person name="Gao L."/>
            <person name="Bartlett D.H."/>
            <person name="Yu J."/>
            <person name="Hu S."/>
            <person name="Xiao X."/>
        </authorList>
    </citation>
    <scope>NUCLEOTIDE SEQUENCE [LARGE SCALE GENOMIC DNA]</scope>
    <source>
        <strain evidence="13">WP3 / JCM 13877</strain>
    </source>
</reference>
<comment type="function">
    <text evidence="8">NQR complex catalyzes the reduction of ubiquinone-1 to ubiquinol by two successive reactions, coupled with the transport of Na(+) ions from the cytoplasm to the periplasm. NqrA to NqrE are probably involved in the second step, the conversion of ubisemiquinone to ubiquinol.</text>
</comment>
<dbReference type="NCBIfam" id="TIGR01936">
    <property type="entry name" value="nqrA"/>
    <property type="match status" value="1"/>
</dbReference>
<feature type="domain" description="Na(+)-translocating NADH-quinone reductase subunit A C-terminal" evidence="10">
    <location>
        <begin position="271"/>
        <end position="319"/>
    </location>
</feature>
<sequence length="457" mass="49475">MMFVMTGYSNPVITVKKGLDVPIAGEPKQVVDASKPCSHVALLGEEYVGLKPTMLVEIGDQVQKGQVLFEDKKNIGVKYTAPASGKIIAINRGERRLFQSIVIECSQGDSIHFGIDEDIQALNRSQVQAKLVDSGLWTALRTRPFSRVPHLDTTPAGIFVSAMDSNPLAANPLIVIAEQADAFAAGLAVLGQLTDGKVHLSQAPGEKLPGSELPHVSNHYFEGVHPAGLVGTHIHFVLPASLERPVWHLGYQDVIAYGKLFLTGEIYTDRVVALAGPDVIKPRLVRVQIGACLSEVVAGELQEGNSRVVSGSVLSGHTAFGVHDFLGRFHNQVSVLQEDSQHQLLPWVRGGSEKFSITRAVTSRLKGAKKLFNLTTHTGGSARAMMAFGQLDRVMPLDVLPTLLVRDLVVRDTDEAQALGALELDEEDLALCTFVCPGKYDFGKELRACLEIIEREG</sequence>
<gene>
    <name evidence="8" type="primary">nqrA</name>
    <name evidence="12" type="ordered locus">swp_2889</name>
</gene>
<evidence type="ECO:0000259" key="10">
    <source>
        <dbReference type="Pfam" id="PF11973"/>
    </source>
</evidence>
<dbReference type="STRING" id="225849.swp_2889"/>
<evidence type="ECO:0000259" key="9">
    <source>
        <dbReference type="Pfam" id="PF05896"/>
    </source>
</evidence>
<keyword evidence="3 8" id="KW-0520">NAD</keyword>
<dbReference type="PANTHER" id="PTHR37839:SF1">
    <property type="entry name" value="NA(+)-TRANSLOCATING NADH-QUINONE REDUCTASE SUBUNIT A"/>
    <property type="match status" value="1"/>
</dbReference>
<feature type="domain" description="NqrA second alpha/beta" evidence="11">
    <location>
        <begin position="123"/>
        <end position="266"/>
    </location>
</feature>
<comment type="similarity">
    <text evidence="8">Belongs to the NqrA family.</text>
</comment>
<keyword evidence="4 8" id="KW-0915">Sodium</keyword>
<accession>B8CPN9</accession>
<evidence type="ECO:0000313" key="13">
    <source>
        <dbReference type="Proteomes" id="UP000000753"/>
    </source>
</evidence>
<keyword evidence="1 8" id="KW-0813">Transport</keyword>
<evidence type="ECO:0000313" key="12">
    <source>
        <dbReference type="EMBL" id="ACJ29615.1"/>
    </source>
</evidence>
<keyword evidence="5 8" id="KW-0406">Ion transport</keyword>
<evidence type="ECO:0000256" key="8">
    <source>
        <dbReference type="HAMAP-Rule" id="MF_00425"/>
    </source>
</evidence>
<dbReference type="InterPro" id="IPR008703">
    <property type="entry name" value="NqrA"/>
</dbReference>
<dbReference type="KEGG" id="swp:swp_2889"/>
<dbReference type="InterPro" id="IPR056148">
    <property type="entry name" value="NQRA_2nd"/>
</dbReference>
<dbReference type="NCBIfam" id="NF003759">
    <property type="entry name" value="PRK05352.1-2"/>
    <property type="match status" value="1"/>
</dbReference>
<comment type="catalytic activity">
    <reaction evidence="8">
        <text>a ubiquinone + n Na(+)(in) + NADH + H(+) = a ubiquinol + n Na(+)(out) + NAD(+)</text>
        <dbReference type="Rhea" id="RHEA:47748"/>
        <dbReference type="Rhea" id="RHEA-COMP:9565"/>
        <dbReference type="Rhea" id="RHEA-COMP:9566"/>
        <dbReference type="ChEBI" id="CHEBI:15378"/>
        <dbReference type="ChEBI" id="CHEBI:16389"/>
        <dbReference type="ChEBI" id="CHEBI:17976"/>
        <dbReference type="ChEBI" id="CHEBI:29101"/>
        <dbReference type="ChEBI" id="CHEBI:57540"/>
        <dbReference type="ChEBI" id="CHEBI:57945"/>
        <dbReference type="EC" id="7.2.1.1"/>
    </reaction>
</comment>
<keyword evidence="13" id="KW-1185">Reference proteome</keyword>
<protein>
    <recommendedName>
        <fullName evidence="8">Na(+)-translocating NADH-quinone reductase subunit A</fullName>
        <shortName evidence="8">Na(+)-NQR subunit A</shortName>
        <shortName evidence="8">Na(+)-translocating NQR subunit A</shortName>
        <ecNumber evidence="8">7.2.1.1</ecNumber>
    </recommendedName>
    <alternativeName>
        <fullName evidence="8">NQR complex subunit A</fullName>
    </alternativeName>
    <alternativeName>
        <fullName evidence="8">NQR-1 subunit A</fullName>
    </alternativeName>
</protein>
<evidence type="ECO:0000256" key="6">
    <source>
        <dbReference type="ARBA" id="ARBA00023075"/>
    </source>
</evidence>
<organism evidence="12 13">
    <name type="scientific">Shewanella piezotolerans (strain WP3 / JCM 13877)</name>
    <dbReference type="NCBI Taxonomy" id="225849"/>
    <lineage>
        <taxon>Bacteria</taxon>
        <taxon>Pseudomonadati</taxon>
        <taxon>Pseudomonadota</taxon>
        <taxon>Gammaproteobacteria</taxon>
        <taxon>Alteromonadales</taxon>
        <taxon>Shewanellaceae</taxon>
        <taxon>Shewanella</taxon>
    </lineage>
</organism>
<dbReference type="InterPro" id="IPR056147">
    <property type="entry name" value="NQRA_N"/>
</dbReference>
<dbReference type="GO" id="GO:0016655">
    <property type="term" value="F:oxidoreductase activity, acting on NAD(P)H, quinone or similar compound as acceptor"/>
    <property type="evidence" value="ECO:0007669"/>
    <property type="project" value="UniProtKB-UniRule"/>
</dbReference>
<keyword evidence="7 8" id="KW-0739">Sodium transport</keyword>